<feature type="transmembrane region" description="Helical" evidence="6">
    <location>
        <begin position="152"/>
        <end position="169"/>
    </location>
</feature>
<evidence type="ECO:0000256" key="6">
    <source>
        <dbReference type="SAM" id="Phobius"/>
    </source>
</evidence>
<feature type="transmembrane region" description="Helical" evidence="6">
    <location>
        <begin position="82"/>
        <end position="109"/>
    </location>
</feature>
<dbReference type="OrthoDB" id="1123508at2"/>
<keyword evidence="8" id="KW-1185">Reference proteome</keyword>
<feature type="transmembrane region" description="Helical" evidence="6">
    <location>
        <begin position="181"/>
        <end position="203"/>
    </location>
</feature>
<keyword evidence="4 6" id="KW-1133">Transmembrane helix</keyword>
<dbReference type="Pfam" id="PF03706">
    <property type="entry name" value="LPG_synthase_TM"/>
    <property type="match status" value="1"/>
</dbReference>
<evidence type="ECO:0000313" key="8">
    <source>
        <dbReference type="Proteomes" id="UP000198931"/>
    </source>
</evidence>
<keyword evidence="5 6" id="KW-0472">Membrane</keyword>
<keyword evidence="2" id="KW-1003">Cell membrane</keyword>
<evidence type="ECO:0000256" key="3">
    <source>
        <dbReference type="ARBA" id="ARBA00022692"/>
    </source>
</evidence>
<feature type="transmembrane region" description="Helical" evidence="6">
    <location>
        <begin position="129"/>
        <end position="147"/>
    </location>
</feature>
<evidence type="ECO:0000256" key="2">
    <source>
        <dbReference type="ARBA" id="ARBA00022475"/>
    </source>
</evidence>
<keyword evidence="3 6" id="KW-0812">Transmembrane</keyword>
<comment type="subcellular location">
    <subcellularLocation>
        <location evidence="1">Cell membrane</location>
        <topology evidence="1">Multi-pass membrane protein</topology>
    </subcellularLocation>
</comment>
<dbReference type="AlphaFoldDB" id="A0A1I3J300"/>
<dbReference type="EMBL" id="FOQT01000005">
    <property type="protein sequence ID" value="SFI54671.1"/>
    <property type="molecule type" value="Genomic_DNA"/>
</dbReference>
<feature type="transmembrane region" description="Helical" evidence="6">
    <location>
        <begin position="212"/>
        <end position="233"/>
    </location>
</feature>
<dbReference type="PANTHER" id="PTHR40277:SF1">
    <property type="entry name" value="BLL5419 PROTEIN"/>
    <property type="match status" value="1"/>
</dbReference>
<dbReference type="Proteomes" id="UP000198931">
    <property type="component" value="Unassembled WGS sequence"/>
</dbReference>
<evidence type="ECO:0000256" key="1">
    <source>
        <dbReference type="ARBA" id="ARBA00004651"/>
    </source>
</evidence>
<feature type="transmembrane region" description="Helical" evidence="6">
    <location>
        <begin position="253"/>
        <end position="275"/>
    </location>
</feature>
<dbReference type="PANTHER" id="PTHR40277">
    <property type="entry name" value="BLL5419 PROTEIN"/>
    <property type="match status" value="1"/>
</dbReference>
<feature type="transmembrane region" description="Helical" evidence="6">
    <location>
        <begin position="12"/>
        <end position="30"/>
    </location>
</feature>
<reference evidence="7 8" key="1">
    <citation type="submission" date="2016-10" db="EMBL/GenBank/DDBJ databases">
        <authorList>
            <person name="de Groot N.N."/>
        </authorList>
    </citation>
    <scope>NUCLEOTIDE SEQUENCE [LARGE SCALE GENOMIC DNA]</scope>
    <source>
        <strain evidence="7 8">DSM 26000</strain>
    </source>
</reference>
<dbReference type="NCBIfam" id="TIGR00374">
    <property type="entry name" value="flippase-like domain"/>
    <property type="match status" value="1"/>
</dbReference>
<organism evidence="7 8">
    <name type="scientific">Halpernia frigidisoli</name>
    <dbReference type="NCBI Taxonomy" id="1125876"/>
    <lineage>
        <taxon>Bacteria</taxon>
        <taxon>Pseudomonadati</taxon>
        <taxon>Bacteroidota</taxon>
        <taxon>Flavobacteriia</taxon>
        <taxon>Flavobacteriales</taxon>
        <taxon>Weeksellaceae</taxon>
        <taxon>Chryseobacterium group</taxon>
        <taxon>Halpernia</taxon>
    </lineage>
</organism>
<protein>
    <recommendedName>
        <fullName evidence="9">Lysylphosphatidylglycerol synthetase</fullName>
    </recommendedName>
</protein>
<proteinExistence type="predicted"/>
<evidence type="ECO:0000256" key="5">
    <source>
        <dbReference type="ARBA" id="ARBA00023136"/>
    </source>
</evidence>
<name>A0A1I3J300_9FLAO</name>
<gene>
    <name evidence="7" type="ORF">SAMN05443292_2909</name>
</gene>
<evidence type="ECO:0008006" key="9">
    <source>
        <dbReference type="Google" id="ProtNLM"/>
    </source>
</evidence>
<dbReference type="InterPro" id="IPR022791">
    <property type="entry name" value="L-PG_synthase/AglD"/>
</dbReference>
<sequence>MEKASLKKTLITLLKIAVSLVLLILVFRKINFQEVAEVLKHVHFIPLFFASILFFSSQVLSAKRLEFYLKAQDFNLSFKSNFELYFLGMFYNFFIPGGVGGDAYKIYLLHQNFDWSAKKLTSALFNDRLSGLLAIIILICGFASYLFDNQYLILFLLIILIVILSSFQLSKKIFPAYKSIFFKTFFISVLIQVLQVSCFLFLLKSLGVNENYLIYALVFLASSVLSLISFAGIGVREMLFFQAAKYFDFNATISVSASLLFTLITAIFSFIGVYFQIRKLNLNLAENKSE</sequence>
<dbReference type="GO" id="GO:0005886">
    <property type="term" value="C:plasma membrane"/>
    <property type="evidence" value="ECO:0007669"/>
    <property type="project" value="UniProtKB-SubCell"/>
</dbReference>
<feature type="transmembrane region" description="Helical" evidence="6">
    <location>
        <begin position="42"/>
        <end position="61"/>
    </location>
</feature>
<dbReference type="STRING" id="1125876.SAMN05443292_2909"/>
<evidence type="ECO:0000256" key="4">
    <source>
        <dbReference type="ARBA" id="ARBA00022989"/>
    </source>
</evidence>
<dbReference type="RefSeq" id="WP_090082502.1">
    <property type="nucleotide sequence ID" value="NZ_FOQT01000005.1"/>
</dbReference>
<accession>A0A1I3J300</accession>
<evidence type="ECO:0000313" key="7">
    <source>
        <dbReference type="EMBL" id="SFI54671.1"/>
    </source>
</evidence>